<organism evidence="6 7">
    <name type="scientific">Neobacillus bataviensis</name>
    <dbReference type="NCBI Taxonomy" id="220685"/>
    <lineage>
        <taxon>Bacteria</taxon>
        <taxon>Bacillati</taxon>
        <taxon>Bacillota</taxon>
        <taxon>Bacilli</taxon>
        <taxon>Bacillales</taxon>
        <taxon>Bacillaceae</taxon>
        <taxon>Neobacillus</taxon>
    </lineage>
</organism>
<dbReference type="PROSITE" id="PS50931">
    <property type="entry name" value="HTH_LYSR"/>
    <property type="match status" value="1"/>
</dbReference>
<reference evidence="6 7" key="1">
    <citation type="submission" date="2019-06" db="EMBL/GenBank/DDBJ databases">
        <title>Sorghum-associated microbial communities from plants grown in Nebraska, USA.</title>
        <authorList>
            <person name="Schachtman D."/>
        </authorList>
    </citation>
    <scope>NUCLEOTIDE SEQUENCE [LARGE SCALE GENOMIC DNA]</scope>
    <source>
        <strain evidence="6 7">2482</strain>
    </source>
</reference>
<dbReference type="AlphaFoldDB" id="A0A561DXP9"/>
<dbReference type="Proteomes" id="UP000319671">
    <property type="component" value="Unassembled WGS sequence"/>
</dbReference>
<evidence type="ECO:0000259" key="5">
    <source>
        <dbReference type="PROSITE" id="PS50931"/>
    </source>
</evidence>
<dbReference type="CDD" id="cd05466">
    <property type="entry name" value="PBP2_LTTR_substrate"/>
    <property type="match status" value="1"/>
</dbReference>
<dbReference type="InterPro" id="IPR000847">
    <property type="entry name" value="LysR_HTH_N"/>
</dbReference>
<gene>
    <name evidence="6" type="ORF">FB550_101162</name>
</gene>
<dbReference type="Pfam" id="PF03466">
    <property type="entry name" value="LysR_substrate"/>
    <property type="match status" value="1"/>
</dbReference>
<evidence type="ECO:0000256" key="2">
    <source>
        <dbReference type="ARBA" id="ARBA00023015"/>
    </source>
</evidence>
<dbReference type="InterPro" id="IPR036390">
    <property type="entry name" value="WH_DNA-bd_sf"/>
</dbReference>
<keyword evidence="7" id="KW-1185">Reference proteome</keyword>
<keyword evidence="4" id="KW-0804">Transcription</keyword>
<dbReference type="Gene3D" id="1.10.10.10">
    <property type="entry name" value="Winged helix-like DNA-binding domain superfamily/Winged helix DNA-binding domain"/>
    <property type="match status" value="1"/>
</dbReference>
<dbReference type="SUPFAM" id="SSF46785">
    <property type="entry name" value="Winged helix' DNA-binding domain"/>
    <property type="match status" value="1"/>
</dbReference>
<evidence type="ECO:0000313" key="6">
    <source>
        <dbReference type="EMBL" id="TWE08148.1"/>
    </source>
</evidence>
<evidence type="ECO:0000313" key="7">
    <source>
        <dbReference type="Proteomes" id="UP000319671"/>
    </source>
</evidence>
<keyword evidence="3 6" id="KW-0238">DNA-binding</keyword>
<evidence type="ECO:0000256" key="4">
    <source>
        <dbReference type="ARBA" id="ARBA00023163"/>
    </source>
</evidence>
<dbReference type="PANTHER" id="PTHR30126:SF78">
    <property type="entry name" value="HTH LYSR-TYPE DOMAIN-CONTAINING PROTEIN"/>
    <property type="match status" value="1"/>
</dbReference>
<feature type="domain" description="HTH lysR-type" evidence="5">
    <location>
        <begin position="1"/>
        <end position="58"/>
    </location>
</feature>
<dbReference type="RefSeq" id="WP_144561883.1">
    <property type="nucleotide sequence ID" value="NZ_VIVN01000001.1"/>
</dbReference>
<dbReference type="PANTHER" id="PTHR30126">
    <property type="entry name" value="HTH-TYPE TRANSCRIPTIONAL REGULATOR"/>
    <property type="match status" value="1"/>
</dbReference>
<sequence length="290" mass="33773">MDEQDWIILKVLYEKKNITKTAESLYISQPSLTKKIQQIEKEYQVEMVIRGTKGVHFTPQGEYLAQCADEMLNRLQQIKDTVLNMGEEVSGTLRLGVSNYITRHKLPQLLKLFREQFPKVNYKVTTGWSRDVFNLVYYGDAHIGMVRGDYQWPDSKILLFEENLCVTSLGKIELHDLPSLPRIEYETDALLKTMIDNWWSGEFSQPPFIGMEVDKADTCKEMVLNGLGYGILPSVLVQEHHNLNRIILKDKKGNPILRRTWLLYHEKSLETKVIKEFVEFVKKLDFKSTI</sequence>
<dbReference type="GO" id="GO:0000976">
    <property type="term" value="F:transcription cis-regulatory region binding"/>
    <property type="evidence" value="ECO:0007669"/>
    <property type="project" value="TreeGrafter"/>
</dbReference>
<dbReference type="Gene3D" id="3.40.190.290">
    <property type="match status" value="1"/>
</dbReference>
<evidence type="ECO:0000256" key="3">
    <source>
        <dbReference type="ARBA" id="ARBA00023125"/>
    </source>
</evidence>
<comment type="caution">
    <text evidence="6">The sequence shown here is derived from an EMBL/GenBank/DDBJ whole genome shotgun (WGS) entry which is preliminary data.</text>
</comment>
<proteinExistence type="inferred from homology"/>
<protein>
    <submittedName>
        <fullName evidence="6">DNA-binding transcriptional LysR family regulator</fullName>
    </submittedName>
</protein>
<name>A0A561DXP9_9BACI</name>
<dbReference type="InterPro" id="IPR036388">
    <property type="entry name" value="WH-like_DNA-bd_sf"/>
</dbReference>
<accession>A0A561DXP9</accession>
<dbReference type="EMBL" id="VIVN01000001">
    <property type="protein sequence ID" value="TWE08148.1"/>
    <property type="molecule type" value="Genomic_DNA"/>
</dbReference>
<dbReference type="GO" id="GO:0003700">
    <property type="term" value="F:DNA-binding transcription factor activity"/>
    <property type="evidence" value="ECO:0007669"/>
    <property type="project" value="InterPro"/>
</dbReference>
<evidence type="ECO:0000256" key="1">
    <source>
        <dbReference type="ARBA" id="ARBA00009437"/>
    </source>
</evidence>
<comment type="similarity">
    <text evidence="1">Belongs to the LysR transcriptional regulatory family.</text>
</comment>
<keyword evidence="2" id="KW-0805">Transcription regulation</keyword>
<dbReference type="Pfam" id="PF00126">
    <property type="entry name" value="HTH_1"/>
    <property type="match status" value="1"/>
</dbReference>
<dbReference type="SUPFAM" id="SSF53850">
    <property type="entry name" value="Periplasmic binding protein-like II"/>
    <property type="match status" value="1"/>
</dbReference>
<dbReference type="InterPro" id="IPR005119">
    <property type="entry name" value="LysR_subst-bd"/>
</dbReference>